<reference evidence="2" key="1">
    <citation type="journal article" date="2023" name="Mol. Phylogenet. Evol.">
        <title>Genome-scale phylogeny and comparative genomics of the fungal order Sordariales.</title>
        <authorList>
            <person name="Hensen N."/>
            <person name="Bonometti L."/>
            <person name="Westerberg I."/>
            <person name="Brannstrom I.O."/>
            <person name="Guillou S."/>
            <person name="Cros-Aarteil S."/>
            <person name="Calhoun S."/>
            <person name="Haridas S."/>
            <person name="Kuo A."/>
            <person name="Mondo S."/>
            <person name="Pangilinan J."/>
            <person name="Riley R."/>
            <person name="LaButti K."/>
            <person name="Andreopoulos B."/>
            <person name="Lipzen A."/>
            <person name="Chen C."/>
            <person name="Yan M."/>
            <person name="Daum C."/>
            <person name="Ng V."/>
            <person name="Clum A."/>
            <person name="Steindorff A."/>
            <person name="Ohm R.A."/>
            <person name="Martin F."/>
            <person name="Silar P."/>
            <person name="Natvig D.O."/>
            <person name="Lalanne C."/>
            <person name="Gautier V."/>
            <person name="Ament-Velasquez S.L."/>
            <person name="Kruys A."/>
            <person name="Hutchinson M.I."/>
            <person name="Powell A.J."/>
            <person name="Barry K."/>
            <person name="Miller A.N."/>
            <person name="Grigoriev I.V."/>
            <person name="Debuchy R."/>
            <person name="Gladieux P."/>
            <person name="Hiltunen Thoren M."/>
            <person name="Johannesson H."/>
        </authorList>
    </citation>
    <scope>NUCLEOTIDE SEQUENCE [LARGE SCALE GENOMIC DNA]</scope>
    <source>
        <strain evidence="2">CBS 340.73</strain>
    </source>
</reference>
<comment type="caution">
    <text evidence="1">The sequence shown here is derived from an EMBL/GenBank/DDBJ whole genome shotgun (WGS) entry which is preliminary data.</text>
</comment>
<evidence type="ECO:0000313" key="2">
    <source>
        <dbReference type="Proteomes" id="UP001303473"/>
    </source>
</evidence>
<protein>
    <submittedName>
        <fullName evidence="1">Uncharacterized protein</fullName>
    </submittedName>
</protein>
<organism evidence="1 2">
    <name type="scientific">Diplogelasinospora grovesii</name>
    <dbReference type="NCBI Taxonomy" id="303347"/>
    <lineage>
        <taxon>Eukaryota</taxon>
        <taxon>Fungi</taxon>
        <taxon>Dikarya</taxon>
        <taxon>Ascomycota</taxon>
        <taxon>Pezizomycotina</taxon>
        <taxon>Sordariomycetes</taxon>
        <taxon>Sordariomycetidae</taxon>
        <taxon>Sordariales</taxon>
        <taxon>Diplogelasinosporaceae</taxon>
        <taxon>Diplogelasinospora</taxon>
    </lineage>
</organism>
<keyword evidence="2" id="KW-1185">Reference proteome</keyword>
<proteinExistence type="predicted"/>
<dbReference type="Proteomes" id="UP001303473">
    <property type="component" value="Unassembled WGS sequence"/>
</dbReference>
<sequence>MAPSAGSSSVWSWHLYIASSATRRIVFAKKRREIRPVSRFIHIYNLCMLNFTAALCSSSHAGYGASR</sequence>
<dbReference type="EMBL" id="MU853788">
    <property type="protein sequence ID" value="KAK3941034.1"/>
    <property type="molecule type" value="Genomic_DNA"/>
</dbReference>
<evidence type="ECO:0000313" key="1">
    <source>
        <dbReference type="EMBL" id="KAK3941034.1"/>
    </source>
</evidence>
<name>A0AAN6N8C0_9PEZI</name>
<gene>
    <name evidence="1" type="ORF">QBC46DRAFT_383898</name>
</gene>
<accession>A0AAN6N8C0</accession>
<dbReference type="AlphaFoldDB" id="A0AAN6N8C0"/>